<evidence type="ECO:0000313" key="1">
    <source>
        <dbReference type="EMBL" id="CAL2092965.1"/>
    </source>
</evidence>
<dbReference type="EMBL" id="CAXIXY010000007">
    <property type="protein sequence ID" value="CAL2092965.1"/>
    <property type="molecule type" value="Genomic_DNA"/>
</dbReference>
<sequence>MKKLAEKYIQNLNIAEMKIKEIENTSDFYCFSYYHPTEIHIGQSLIFINKPDERFFIYSSAKDDPKTDFLEKIKREKIARETFPEFDIRKSYTIKVNRILRKMNLIEKLLTLDFNYVVPEVVGSDIFRIPQPYNQKLFEKRLSKLPCEFNNINGEKVWHILSLNQEKKVVEFTITEFVDINKENRIERATEIDMETVW</sequence>
<protein>
    <submittedName>
        <fullName evidence="1">Uncharacterized protein</fullName>
    </submittedName>
</protein>
<name>A0ABM9P511_9FLAO</name>
<organism evidence="1 2">
    <name type="scientific">Tenacibaculum platacis</name>
    <dbReference type="NCBI Taxonomy" id="3137852"/>
    <lineage>
        <taxon>Bacteria</taxon>
        <taxon>Pseudomonadati</taxon>
        <taxon>Bacteroidota</taxon>
        <taxon>Flavobacteriia</taxon>
        <taxon>Flavobacteriales</taxon>
        <taxon>Flavobacteriaceae</taxon>
        <taxon>Tenacibaculum</taxon>
    </lineage>
</organism>
<comment type="caution">
    <text evidence="1">The sequence shown here is derived from an EMBL/GenBank/DDBJ whole genome shotgun (WGS) entry which is preliminary data.</text>
</comment>
<dbReference type="RefSeq" id="WP_348713487.1">
    <property type="nucleotide sequence ID" value="NZ_CAXIXY010000007.1"/>
</dbReference>
<accession>A0ABM9P511</accession>
<dbReference type="Proteomes" id="UP001497416">
    <property type="component" value="Unassembled WGS sequence"/>
</dbReference>
<proteinExistence type="predicted"/>
<evidence type="ECO:0000313" key="2">
    <source>
        <dbReference type="Proteomes" id="UP001497416"/>
    </source>
</evidence>
<reference evidence="1 2" key="1">
    <citation type="submission" date="2024-05" db="EMBL/GenBank/DDBJ databases">
        <authorList>
            <person name="Duchaud E."/>
        </authorList>
    </citation>
    <scope>NUCLEOTIDE SEQUENCE [LARGE SCALE GENOMIC DNA]</scope>
    <source>
        <strain evidence="1">Ena-SAMPLE-TAB-13-05-2024-13:56:06:370-140302</strain>
    </source>
</reference>
<gene>
    <name evidence="1" type="ORF">T190607A01A_50108</name>
</gene>
<keyword evidence="2" id="KW-1185">Reference proteome</keyword>